<keyword evidence="1" id="KW-0472">Membrane</keyword>
<keyword evidence="1" id="KW-1133">Transmembrane helix</keyword>
<protein>
    <recommendedName>
        <fullName evidence="2">Inner membrane protein YgaP-like transmembrane domain-containing protein</fullName>
    </recommendedName>
</protein>
<gene>
    <name evidence="3" type="ORF">pC6.5d_691</name>
</gene>
<evidence type="ECO:0000313" key="3">
    <source>
        <dbReference type="EMBL" id="QCL10584.1"/>
    </source>
</evidence>
<dbReference type="InterPro" id="IPR021309">
    <property type="entry name" value="YgaP-like_TM"/>
</dbReference>
<keyword evidence="1" id="KW-0812">Transmembrane</keyword>
<feature type="transmembrane region" description="Helical" evidence="1">
    <location>
        <begin position="7"/>
        <end position="25"/>
    </location>
</feature>
<evidence type="ECO:0000256" key="1">
    <source>
        <dbReference type="SAM" id="Phobius"/>
    </source>
</evidence>
<dbReference type="AlphaFoldDB" id="A0A7S5DQQ2"/>
<dbReference type="Pfam" id="PF11127">
    <property type="entry name" value="YgaP-like_TM"/>
    <property type="match status" value="1"/>
</dbReference>
<geneLocation type="plasmid" evidence="3">
    <name>pC6.5d</name>
</geneLocation>
<feature type="transmembrane region" description="Helical" evidence="1">
    <location>
        <begin position="31"/>
        <end position="55"/>
    </location>
</feature>
<accession>A0A7S5DQQ2</accession>
<evidence type="ECO:0000259" key="2">
    <source>
        <dbReference type="Pfam" id="PF11127"/>
    </source>
</evidence>
<dbReference type="RefSeq" id="WP_112401047.1">
    <property type="nucleotide sequence ID" value="NZ_MK318989.1"/>
</dbReference>
<keyword evidence="3" id="KW-0614">Plasmid</keyword>
<dbReference type="Gene3D" id="6.10.140.1340">
    <property type="match status" value="1"/>
</dbReference>
<feature type="domain" description="Inner membrane protein YgaP-like transmembrane" evidence="2">
    <location>
        <begin position="2"/>
        <end position="56"/>
    </location>
</feature>
<organism evidence="3">
    <name type="scientific">Rhizobium rhizogenes</name>
    <name type="common">Agrobacterium rhizogenes</name>
    <dbReference type="NCBI Taxonomy" id="359"/>
    <lineage>
        <taxon>Bacteria</taxon>
        <taxon>Pseudomonadati</taxon>
        <taxon>Pseudomonadota</taxon>
        <taxon>Alphaproteobacteria</taxon>
        <taxon>Hyphomicrobiales</taxon>
        <taxon>Rhizobiaceae</taxon>
        <taxon>Rhizobium/Agrobacterium group</taxon>
        <taxon>Rhizobium</taxon>
    </lineage>
</organism>
<name>A0A7S5DQQ2_RHIRH</name>
<sequence length="66" mass="7115">MTLDRSILAFAGVMVLLSVALTVWVSPYFVWLTVFVGANMLQSAFTGFCPAAIAFRKLGIKPGTAF</sequence>
<proteinExistence type="predicted"/>
<reference evidence="3" key="1">
    <citation type="submission" date="2018-12" db="EMBL/GenBank/DDBJ databases">
        <title>Three Rhizobium rhizogenes strains isolated from the same crown gall tumor carry diverse plasmids.</title>
        <authorList>
            <person name="Pulawska J."/>
            <person name="Kuzmanovic N."/>
        </authorList>
    </citation>
    <scope>NUCLEOTIDE SEQUENCE</scope>
    <source>
        <strain evidence="3">C6.5</strain>
        <plasmid evidence="3">pC6.5d</plasmid>
    </source>
</reference>
<dbReference type="EMBL" id="MK318989">
    <property type="protein sequence ID" value="QCL10584.1"/>
    <property type="molecule type" value="Genomic_DNA"/>
</dbReference>